<evidence type="ECO:0000256" key="2">
    <source>
        <dbReference type="ARBA" id="ARBA00010792"/>
    </source>
</evidence>
<feature type="transmembrane region" description="Helical" evidence="7">
    <location>
        <begin position="147"/>
        <end position="169"/>
    </location>
</feature>
<keyword evidence="3 7" id="KW-1003">Cell membrane</keyword>
<dbReference type="KEGG" id="nak:EH165_12265"/>
<dbReference type="Pfam" id="PF09335">
    <property type="entry name" value="VTT_dom"/>
    <property type="match status" value="1"/>
</dbReference>
<reference evidence="9 10" key="2">
    <citation type="submission" date="2018-12" db="EMBL/GenBank/DDBJ databases">
        <title>Nakamurella antarcticus sp. nov., isolated from Antarctica South Shetland Islands soil.</title>
        <authorList>
            <person name="Peng F."/>
        </authorList>
    </citation>
    <scope>NUCLEOTIDE SEQUENCE [LARGE SCALE GENOMIC DNA]</scope>
    <source>
        <strain evidence="9 10">S14-144</strain>
    </source>
</reference>
<dbReference type="InterPro" id="IPR032818">
    <property type="entry name" value="DedA-like"/>
</dbReference>
<evidence type="ECO:0000256" key="6">
    <source>
        <dbReference type="ARBA" id="ARBA00023136"/>
    </source>
</evidence>
<organism evidence="9 10">
    <name type="scientific">Nakamurella antarctica</name>
    <dbReference type="NCBI Taxonomy" id="1902245"/>
    <lineage>
        <taxon>Bacteria</taxon>
        <taxon>Bacillati</taxon>
        <taxon>Actinomycetota</taxon>
        <taxon>Actinomycetes</taxon>
        <taxon>Nakamurellales</taxon>
        <taxon>Nakamurellaceae</taxon>
        <taxon>Nakamurella</taxon>
    </lineage>
</organism>
<keyword evidence="10" id="KW-1185">Reference proteome</keyword>
<feature type="transmembrane region" description="Helical" evidence="7">
    <location>
        <begin position="46"/>
        <end position="76"/>
    </location>
</feature>
<dbReference type="RefSeq" id="WP_124799698.1">
    <property type="nucleotide sequence ID" value="NZ_CP034170.1"/>
</dbReference>
<dbReference type="GO" id="GO:0005886">
    <property type="term" value="C:plasma membrane"/>
    <property type="evidence" value="ECO:0007669"/>
    <property type="project" value="UniProtKB-SubCell"/>
</dbReference>
<proteinExistence type="inferred from homology"/>
<dbReference type="InterPro" id="IPR032816">
    <property type="entry name" value="VTT_dom"/>
</dbReference>
<dbReference type="Proteomes" id="UP000268084">
    <property type="component" value="Chromosome"/>
</dbReference>
<keyword evidence="4 7" id="KW-0812">Transmembrane</keyword>
<evidence type="ECO:0000313" key="9">
    <source>
        <dbReference type="EMBL" id="AZI58794.1"/>
    </source>
</evidence>
<feature type="transmembrane region" description="Helical" evidence="7">
    <location>
        <begin position="15"/>
        <end position="40"/>
    </location>
</feature>
<reference evidence="9 10" key="1">
    <citation type="submission" date="2018-11" db="EMBL/GenBank/DDBJ databases">
        <authorList>
            <person name="Da X."/>
        </authorList>
    </citation>
    <scope>NUCLEOTIDE SEQUENCE [LARGE SCALE GENOMIC DNA]</scope>
    <source>
        <strain evidence="9 10">S14-144</strain>
    </source>
</reference>
<protein>
    <submittedName>
        <fullName evidence="9">DedA family protein</fullName>
    </submittedName>
</protein>
<evidence type="ECO:0000313" key="10">
    <source>
        <dbReference type="Proteomes" id="UP000268084"/>
    </source>
</evidence>
<dbReference type="AlphaFoldDB" id="A0A3G8ZWI1"/>
<name>A0A3G8ZWI1_9ACTN</name>
<evidence type="ECO:0000256" key="3">
    <source>
        <dbReference type="ARBA" id="ARBA00022475"/>
    </source>
</evidence>
<feature type="domain" description="VTT" evidence="8">
    <location>
        <begin position="40"/>
        <end position="167"/>
    </location>
</feature>
<dbReference type="OrthoDB" id="9813426at2"/>
<evidence type="ECO:0000256" key="5">
    <source>
        <dbReference type="ARBA" id="ARBA00022989"/>
    </source>
</evidence>
<gene>
    <name evidence="9" type="ORF">EH165_12265</name>
</gene>
<feature type="transmembrane region" description="Helical" evidence="7">
    <location>
        <begin position="181"/>
        <end position="199"/>
    </location>
</feature>
<comment type="subcellular location">
    <subcellularLocation>
        <location evidence="1 7">Cell membrane</location>
        <topology evidence="1 7">Multi-pass membrane protein</topology>
    </subcellularLocation>
</comment>
<comment type="similarity">
    <text evidence="2 7">Belongs to the DedA family.</text>
</comment>
<evidence type="ECO:0000256" key="7">
    <source>
        <dbReference type="RuleBase" id="RU367016"/>
    </source>
</evidence>
<dbReference type="PANTHER" id="PTHR30353:SF0">
    <property type="entry name" value="TRANSMEMBRANE PROTEIN"/>
    <property type="match status" value="1"/>
</dbReference>
<evidence type="ECO:0000256" key="4">
    <source>
        <dbReference type="ARBA" id="ARBA00022692"/>
    </source>
</evidence>
<dbReference type="PANTHER" id="PTHR30353">
    <property type="entry name" value="INNER MEMBRANE PROTEIN DEDA-RELATED"/>
    <property type="match status" value="1"/>
</dbReference>
<sequence length="208" mass="22338">MTTAALPAFMDSTTLLGAFGLLGVLIIVFAETALLLGFFLPGDSLLFTAGLLAAGAAPFAPLWLLLVTIPVAAVLGDQVGYQIGRRAGPSLYKREDSKFFRRSHVEKAQAFFEKYGARTVALARFVPIVRTFTPTVAGASGMRPRTFVIYNLLGGVLWGTGVTLLGYSLGGVPFVRDHIELILVSIVAVSVLPVLAHLIRQRLRQPAR</sequence>
<evidence type="ECO:0000256" key="1">
    <source>
        <dbReference type="ARBA" id="ARBA00004651"/>
    </source>
</evidence>
<dbReference type="EMBL" id="CP034170">
    <property type="protein sequence ID" value="AZI58794.1"/>
    <property type="molecule type" value="Genomic_DNA"/>
</dbReference>
<evidence type="ECO:0000259" key="8">
    <source>
        <dbReference type="Pfam" id="PF09335"/>
    </source>
</evidence>
<keyword evidence="6 7" id="KW-0472">Membrane</keyword>
<accession>A0A3G8ZWI1</accession>
<keyword evidence="5 7" id="KW-1133">Transmembrane helix</keyword>